<proteinExistence type="predicted"/>
<dbReference type="OrthoDB" id="9804700at2"/>
<gene>
    <name evidence="2" type="ORF">B5V03_01870</name>
</gene>
<reference evidence="2 3" key="1">
    <citation type="submission" date="2017-03" db="EMBL/GenBank/DDBJ databases">
        <authorList>
            <person name="Safronova V.I."/>
            <person name="Sazanova A.L."/>
            <person name="Chirak E.R."/>
        </authorList>
    </citation>
    <scope>NUCLEOTIDE SEQUENCE [LARGE SCALE GENOMIC DNA]</scope>
    <source>
        <strain evidence="2 3">Opo-243</strain>
    </source>
</reference>
<keyword evidence="1" id="KW-1133">Transmembrane helix</keyword>
<protein>
    <recommendedName>
        <fullName evidence="4">Amino acid permease</fullName>
    </recommendedName>
</protein>
<keyword evidence="1" id="KW-0812">Transmembrane</keyword>
<keyword evidence="1" id="KW-0472">Membrane</keyword>
<evidence type="ECO:0000313" key="3">
    <source>
        <dbReference type="Proteomes" id="UP000290819"/>
    </source>
</evidence>
<evidence type="ECO:0000313" key="2">
    <source>
        <dbReference type="EMBL" id="RXT54218.1"/>
    </source>
</evidence>
<sequence>MADVVETATGILPAGGSLKASALGVGAITFFVISAAAPLAATAGVFPVAMLLGNGVGIPAALCVAVVLLLCFSAGYTAMARHVTNAGGFYAFTTIRNPAGG</sequence>
<dbReference type="EMBL" id="MZXW01000004">
    <property type="protein sequence ID" value="RXT54218.1"/>
    <property type="molecule type" value="Genomic_DNA"/>
</dbReference>
<dbReference type="AlphaFoldDB" id="A0A4Q1VNQ6"/>
<evidence type="ECO:0000256" key="1">
    <source>
        <dbReference type="SAM" id="Phobius"/>
    </source>
</evidence>
<feature type="transmembrane region" description="Helical" evidence="1">
    <location>
        <begin position="22"/>
        <end position="50"/>
    </location>
</feature>
<accession>A0A4Q1VNQ6</accession>
<dbReference type="Proteomes" id="UP000290819">
    <property type="component" value="Unassembled WGS sequence"/>
</dbReference>
<organism evidence="2 3">
    <name type="scientific">Bradyrhizobium betae</name>
    <dbReference type="NCBI Taxonomy" id="244734"/>
    <lineage>
        <taxon>Bacteria</taxon>
        <taxon>Pseudomonadati</taxon>
        <taxon>Pseudomonadota</taxon>
        <taxon>Alphaproteobacteria</taxon>
        <taxon>Hyphomicrobiales</taxon>
        <taxon>Nitrobacteraceae</taxon>
        <taxon>Bradyrhizobium</taxon>
    </lineage>
</organism>
<name>A0A4Q1VNQ6_9BRAD</name>
<comment type="caution">
    <text evidence="2">The sequence shown here is derived from an EMBL/GenBank/DDBJ whole genome shotgun (WGS) entry which is preliminary data.</text>
</comment>
<keyword evidence="3" id="KW-1185">Reference proteome</keyword>
<feature type="transmembrane region" description="Helical" evidence="1">
    <location>
        <begin position="56"/>
        <end position="76"/>
    </location>
</feature>
<evidence type="ECO:0008006" key="4">
    <source>
        <dbReference type="Google" id="ProtNLM"/>
    </source>
</evidence>